<keyword evidence="3" id="KW-1185">Reference proteome</keyword>
<reference evidence="2 3" key="1">
    <citation type="submission" date="2024-06" db="EMBL/GenBank/DDBJ databases">
        <title>Sorghum-associated microbial communities from plants grown in Nebraska, USA.</title>
        <authorList>
            <person name="Schachtman D."/>
        </authorList>
    </citation>
    <scope>NUCLEOTIDE SEQUENCE [LARGE SCALE GENOMIC DNA]</scope>
    <source>
        <strain evidence="2 3">3207</strain>
    </source>
</reference>
<name>A0ABV2QTN3_9HYPH</name>
<accession>A0ABV2QTN3</accession>
<feature type="region of interest" description="Disordered" evidence="1">
    <location>
        <begin position="1"/>
        <end position="23"/>
    </location>
</feature>
<evidence type="ECO:0000313" key="3">
    <source>
        <dbReference type="Proteomes" id="UP001549321"/>
    </source>
</evidence>
<gene>
    <name evidence="2" type="ORF">ABIE08_000282</name>
</gene>
<organism evidence="2 3">
    <name type="scientific">Kaistia defluvii</name>
    <dbReference type="NCBI Taxonomy" id="410841"/>
    <lineage>
        <taxon>Bacteria</taxon>
        <taxon>Pseudomonadati</taxon>
        <taxon>Pseudomonadota</taxon>
        <taxon>Alphaproteobacteria</taxon>
        <taxon>Hyphomicrobiales</taxon>
        <taxon>Kaistiaceae</taxon>
        <taxon>Kaistia</taxon>
    </lineage>
</organism>
<sequence>MSDPFAGAASGLSGPATRHFSISPSDSADLVVRPRALVFQTDGNAVLRDEGGVDITYSRYAGDVLPIRAVRVLATGTTATLVGWI</sequence>
<dbReference type="Proteomes" id="UP001549321">
    <property type="component" value="Unassembled WGS sequence"/>
</dbReference>
<evidence type="ECO:0000313" key="2">
    <source>
        <dbReference type="EMBL" id="MET4632369.1"/>
    </source>
</evidence>
<comment type="caution">
    <text evidence="2">The sequence shown here is derived from an EMBL/GenBank/DDBJ whole genome shotgun (WGS) entry which is preliminary data.</text>
</comment>
<dbReference type="RefSeq" id="WP_354548163.1">
    <property type="nucleotide sequence ID" value="NZ_JBEPSM010000001.1"/>
</dbReference>
<protein>
    <submittedName>
        <fullName evidence="2">Uncharacterized protein</fullName>
    </submittedName>
</protein>
<proteinExistence type="predicted"/>
<dbReference type="EMBL" id="JBEPSM010000001">
    <property type="protein sequence ID" value="MET4632369.1"/>
    <property type="molecule type" value="Genomic_DNA"/>
</dbReference>
<evidence type="ECO:0000256" key="1">
    <source>
        <dbReference type="SAM" id="MobiDB-lite"/>
    </source>
</evidence>